<keyword evidence="2" id="KW-1185">Reference proteome</keyword>
<evidence type="ECO:0000313" key="1">
    <source>
        <dbReference type="EMBL" id="GLY71155.1"/>
    </source>
</evidence>
<comment type="caution">
    <text evidence="1">The sequence shown here is derived from an EMBL/GenBank/DDBJ whole genome shotgun (WGS) entry which is preliminary data.</text>
</comment>
<organism evidence="1 2">
    <name type="scientific">Amycolatopsis taiwanensis</name>
    <dbReference type="NCBI Taxonomy" id="342230"/>
    <lineage>
        <taxon>Bacteria</taxon>
        <taxon>Bacillati</taxon>
        <taxon>Actinomycetota</taxon>
        <taxon>Actinomycetes</taxon>
        <taxon>Pseudonocardiales</taxon>
        <taxon>Pseudonocardiaceae</taxon>
        <taxon>Amycolatopsis</taxon>
    </lineage>
</organism>
<proteinExistence type="predicted"/>
<protein>
    <submittedName>
        <fullName evidence="1">Uncharacterized protein</fullName>
    </submittedName>
</protein>
<dbReference type="AlphaFoldDB" id="A0A9W6RC02"/>
<name>A0A9W6RC02_9PSEU</name>
<evidence type="ECO:0000313" key="2">
    <source>
        <dbReference type="Proteomes" id="UP001165136"/>
    </source>
</evidence>
<dbReference type="RefSeq" id="WP_285490746.1">
    <property type="nucleotide sequence ID" value="NZ_BSTI01000032.1"/>
</dbReference>
<gene>
    <name evidence="1" type="ORF">Atai01_77740</name>
</gene>
<dbReference type="Proteomes" id="UP001165136">
    <property type="component" value="Unassembled WGS sequence"/>
</dbReference>
<dbReference type="EMBL" id="BSTI01000032">
    <property type="protein sequence ID" value="GLY71155.1"/>
    <property type="molecule type" value="Genomic_DNA"/>
</dbReference>
<sequence length="530" mass="58824">MANDRRESYTRDGIEEMKWGLVRATIDRDVWDSVRGEGAMRCFAGSPDEGYRISFDHDAILHDREQEPGYEPPTWMTHHRLPPVPQKRNEITDRTAYVEDYQGNRTSETFDVWADPPNSGTFEVQGLYRKWANRVDEVFTGWDQVDHMPYEKNFWQAAGRLRDAIKPLETMSVPGEPYYAACRSLGLVEHDPGAQGTTPPERMWAPQINGPIDRFVIPLQGTFLNLFVLGELLAAQLDGMGKMWQNARLSVMEIGWYATKKMSRDAGRIDVQAIIKSAGWVVGAMGLIAMPTPASIGLAATGIILASADAILEEIKNGGKDVLDLEVAIQGGSAEEILRSTESALNSDRTSGLEPQIEIDEADSIDMLGVARSHLDNDQAVYDVAAKTYKTCFTMEVSDVQEDTAPNTKQDVDISVEFERLRDAGKTFADELGQELQGVSRGVQDTFSTSSAWERPELPGGVAIGIGLTGPWENWSPVRDHLVRILDTTATQVVEVGEYLISAANYLERQDASAKEAMEKASQELDKVFK</sequence>
<accession>A0A9W6RC02</accession>
<reference evidence="1" key="1">
    <citation type="submission" date="2023-03" db="EMBL/GenBank/DDBJ databases">
        <title>Amycolatopsis taiwanensis NBRC 103393.</title>
        <authorList>
            <person name="Ichikawa N."/>
            <person name="Sato H."/>
            <person name="Tonouchi N."/>
        </authorList>
    </citation>
    <scope>NUCLEOTIDE SEQUENCE</scope>
    <source>
        <strain evidence="1">NBRC 103393</strain>
    </source>
</reference>